<dbReference type="Pfam" id="PF02616">
    <property type="entry name" value="SMC_ScpA"/>
    <property type="match status" value="1"/>
</dbReference>
<protein>
    <recommendedName>
        <fullName evidence="1">Segregation and condensation protein A</fullName>
    </recommendedName>
</protein>
<feature type="region of interest" description="Disordered" evidence="2">
    <location>
        <begin position="1"/>
        <end position="28"/>
    </location>
</feature>
<dbReference type="Proteomes" id="UP001301152">
    <property type="component" value="Unassembled WGS sequence"/>
</dbReference>
<sequence length="298" mass="33413">MTDKKSDSADQHQPLALPSSTAAETEQQDAALLHPPVLRLEGYEGPLDLLLELARAQKVDLSRISVLQVVEQYLIVVEKVRHIRLELAADWLVMTAWLTWLKSRLLLPPESEQAAEGEEAAELLQARLRELACMNQLAQWLEARPHTGRDVWERGTAEDLTEIDRSGLVLDIPQLMRAYMSAMRRTVAKRPYAPPRPSFWTVKEALTRLTRLLGEAPPGWRSLEMFLPQALTGAVTRREELHRNRAAKASILIAGLELAKTGNLELRQDEMFGQILVRASQSAGSPVQPVTRSADDDL</sequence>
<evidence type="ECO:0000313" key="3">
    <source>
        <dbReference type="EMBL" id="MCX2563739.1"/>
    </source>
</evidence>
<reference evidence="3 4" key="1">
    <citation type="submission" date="2022-11" db="EMBL/GenBank/DDBJ databases">
        <title>Genome sequencing of Acetobacter type strain.</title>
        <authorList>
            <person name="Heo J."/>
            <person name="Lee D."/>
            <person name="Han B.-H."/>
            <person name="Hong S.-B."/>
            <person name="Kwon S.-W."/>
        </authorList>
    </citation>
    <scope>NUCLEOTIDE SEQUENCE [LARGE SCALE GENOMIC DNA]</scope>
    <source>
        <strain evidence="3 4">KACC 21253</strain>
    </source>
</reference>
<dbReference type="Gene3D" id="6.10.250.2410">
    <property type="match status" value="1"/>
</dbReference>
<keyword evidence="4" id="KW-1185">Reference proteome</keyword>
<accession>A0ABT3QEL8</accession>
<comment type="caution">
    <text evidence="3">The sequence shown here is derived from an EMBL/GenBank/DDBJ whole genome shotgun (WGS) entry which is preliminary data.</text>
</comment>
<evidence type="ECO:0000256" key="1">
    <source>
        <dbReference type="ARBA" id="ARBA00044777"/>
    </source>
</evidence>
<dbReference type="EMBL" id="JAPIUZ010000003">
    <property type="protein sequence ID" value="MCX2563739.1"/>
    <property type="molecule type" value="Genomic_DNA"/>
</dbReference>
<dbReference type="InterPro" id="IPR003768">
    <property type="entry name" value="ScpA"/>
</dbReference>
<gene>
    <name evidence="3" type="ORF">OQ497_07205</name>
</gene>
<organism evidence="3 4">
    <name type="scientific">Acetobacter thailandicus</name>
    <dbReference type="NCBI Taxonomy" id="1502842"/>
    <lineage>
        <taxon>Bacteria</taxon>
        <taxon>Pseudomonadati</taxon>
        <taxon>Pseudomonadota</taxon>
        <taxon>Alphaproteobacteria</taxon>
        <taxon>Acetobacterales</taxon>
        <taxon>Acetobacteraceae</taxon>
        <taxon>Acetobacter</taxon>
    </lineage>
</organism>
<feature type="compositionally biased region" description="Basic and acidic residues" evidence="2">
    <location>
        <begin position="1"/>
        <end position="10"/>
    </location>
</feature>
<evidence type="ECO:0000256" key="2">
    <source>
        <dbReference type="SAM" id="MobiDB-lite"/>
    </source>
</evidence>
<evidence type="ECO:0000313" key="4">
    <source>
        <dbReference type="Proteomes" id="UP001301152"/>
    </source>
</evidence>
<dbReference type="PANTHER" id="PTHR33969">
    <property type="entry name" value="SEGREGATION AND CONDENSATION PROTEIN A"/>
    <property type="match status" value="1"/>
</dbReference>
<dbReference type="PANTHER" id="PTHR33969:SF2">
    <property type="entry name" value="SEGREGATION AND CONDENSATION PROTEIN A"/>
    <property type="match status" value="1"/>
</dbReference>
<proteinExistence type="predicted"/>
<name>A0ABT3QEL8_9PROT</name>
<dbReference type="RefSeq" id="WP_086555489.1">
    <property type="nucleotide sequence ID" value="NZ_JAERKX010000003.1"/>
</dbReference>